<dbReference type="EMBL" id="CAJNNV010031402">
    <property type="protein sequence ID" value="CAE8636060.1"/>
    <property type="molecule type" value="Genomic_DNA"/>
</dbReference>
<evidence type="ECO:0000313" key="3">
    <source>
        <dbReference type="Proteomes" id="UP000654075"/>
    </source>
</evidence>
<accession>A0A813HDU9</accession>
<gene>
    <name evidence="2" type="ORF">PGLA1383_LOCUS51599</name>
</gene>
<sequence length="127" mass="13880">MSMPASAITAPSGQNPVVVVVVVVVVVWFLFSFLLLCVQKGDPPSLRCPANLANSRPLPPARATLTRRKVHLVGRQRLARQIVHACSLEFVQPAGLCFLIVSRIFQGSLLQQSCERAEAVRDHAVQQ</sequence>
<organism evidence="2 3">
    <name type="scientific">Polarella glacialis</name>
    <name type="common">Dinoflagellate</name>
    <dbReference type="NCBI Taxonomy" id="89957"/>
    <lineage>
        <taxon>Eukaryota</taxon>
        <taxon>Sar</taxon>
        <taxon>Alveolata</taxon>
        <taxon>Dinophyceae</taxon>
        <taxon>Suessiales</taxon>
        <taxon>Suessiaceae</taxon>
        <taxon>Polarella</taxon>
    </lineage>
</organism>
<feature type="transmembrane region" description="Helical" evidence="1">
    <location>
        <begin position="17"/>
        <end position="38"/>
    </location>
</feature>
<comment type="caution">
    <text evidence="2">The sequence shown here is derived from an EMBL/GenBank/DDBJ whole genome shotgun (WGS) entry which is preliminary data.</text>
</comment>
<proteinExistence type="predicted"/>
<keyword evidence="1" id="KW-0472">Membrane</keyword>
<keyword evidence="3" id="KW-1185">Reference proteome</keyword>
<keyword evidence="1" id="KW-1133">Transmembrane helix</keyword>
<dbReference type="Proteomes" id="UP000654075">
    <property type="component" value="Unassembled WGS sequence"/>
</dbReference>
<reference evidence="2" key="1">
    <citation type="submission" date="2021-02" db="EMBL/GenBank/DDBJ databases">
        <authorList>
            <person name="Dougan E. K."/>
            <person name="Rhodes N."/>
            <person name="Thang M."/>
            <person name="Chan C."/>
        </authorList>
    </citation>
    <scope>NUCLEOTIDE SEQUENCE</scope>
</reference>
<evidence type="ECO:0000256" key="1">
    <source>
        <dbReference type="SAM" id="Phobius"/>
    </source>
</evidence>
<evidence type="ECO:0000313" key="2">
    <source>
        <dbReference type="EMBL" id="CAE8636060.1"/>
    </source>
</evidence>
<name>A0A813HDU9_POLGL</name>
<dbReference type="AlphaFoldDB" id="A0A813HDU9"/>
<protein>
    <submittedName>
        <fullName evidence="2">Uncharacterized protein</fullName>
    </submittedName>
</protein>
<keyword evidence="1" id="KW-0812">Transmembrane</keyword>